<accession>A0ABT1VE20</accession>
<evidence type="ECO:0000313" key="6">
    <source>
        <dbReference type="EMBL" id="MCQ8195547.1"/>
    </source>
</evidence>
<comment type="caution">
    <text evidence="6">The sequence shown here is derived from an EMBL/GenBank/DDBJ whole genome shotgun (WGS) entry which is preliminary data.</text>
</comment>
<keyword evidence="3" id="KW-0597">Phosphoprotein</keyword>
<name>A0ABT1VE20_9ACTN</name>
<feature type="domain" description="Carrier" evidence="5">
    <location>
        <begin position="74"/>
        <end position="148"/>
    </location>
</feature>
<dbReference type="InterPro" id="IPR020806">
    <property type="entry name" value="PKS_PP-bd"/>
</dbReference>
<dbReference type="PANTHER" id="PTHR45527">
    <property type="entry name" value="NONRIBOSOMAL PEPTIDE SYNTHETASE"/>
    <property type="match status" value="1"/>
</dbReference>
<dbReference type="Gene3D" id="3.30.559.10">
    <property type="entry name" value="Chloramphenicol acetyltransferase-like domain"/>
    <property type="match status" value="2"/>
</dbReference>
<dbReference type="Pfam" id="PF00501">
    <property type="entry name" value="AMP-binding"/>
    <property type="match status" value="1"/>
</dbReference>
<dbReference type="InterPro" id="IPR010060">
    <property type="entry name" value="NRPS_synth"/>
</dbReference>
<dbReference type="PROSITE" id="PS00012">
    <property type="entry name" value="PHOSPHOPANTETHEINE"/>
    <property type="match status" value="1"/>
</dbReference>
<dbReference type="InterPro" id="IPR000873">
    <property type="entry name" value="AMP-dep_synth/lig_dom"/>
</dbReference>
<dbReference type="Gene3D" id="1.10.1200.10">
    <property type="entry name" value="ACP-like"/>
    <property type="match status" value="1"/>
</dbReference>
<keyword evidence="4" id="KW-0045">Antibiotic biosynthesis</keyword>
<evidence type="ECO:0000256" key="3">
    <source>
        <dbReference type="ARBA" id="ARBA00022553"/>
    </source>
</evidence>
<organism evidence="6 7">
    <name type="scientific">Streptomyces rugosispiralis</name>
    <dbReference type="NCBI Taxonomy" id="2967341"/>
    <lineage>
        <taxon>Bacteria</taxon>
        <taxon>Bacillati</taxon>
        <taxon>Actinomycetota</taxon>
        <taxon>Actinomycetes</taxon>
        <taxon>Kitasatosporales</taxon>
        <taxon>Streptomycetaceae</taxon>
        <taxon>Streptomyces</taxon>
    </lineage>
</organism>
<comment type="cofactor">
    <cofactor evidence="1">
        <name>pantetheine 4'-phosphate</name>
        <dbReference type="ChEBI" id="CHEBI:47942"/>
    </cofactor>
</comment>
<evidence type="ECO:0000256" key="1">
    <source>
        <dbReference type="ARBA" id="ARBA00001957"/>
    </source>
</evidence>
<evidence type="ECO:0000259" key="5">
    <source>
        <dbReference type="PROSITE" id="PS50075"/>
    </source>
</evidence>
<sequence length="1331" mass="142643">ESGLGNVHSLGDLEVDLTAGVSARELRRFVSDRLPEFMVPAVFVMLDRLPLAPNGKLDRAALPAPDFTGGEYRAPRSAAEDVLASVYAEVLGVDRVGIDDDFFAVGGDSIRSIQVVSRARAHGVEVTPRQIFECRTVAELAETAVSGDQAGALPRLEELEGGGTGRLPLPPVARYIRGLGGDSDRFAMSMVVELPDGMDEARLVATLAAVVDHHDVLRARLTDQDGGALHIDPPGTLEVAPLLRRVACDGDWDEGWHERAATELRAAVERLSPRTGVMAQFVWFDAAARPGRLLIVLQHLAVDGVSWRILLPDLAAAWAHVRDGRRPELPPVGTSVRRWAHALTDQARHPDRVAELPLWRGMVAGPEPALGSRRLDPAVDLAGTVEHLWIQVPRNVTESALTTLPAAFHGGVNDGLLAALALAVAHWRRRRGVRETSSLIRLEGHGREESAVPGADLSRTVGWFTSVFPVRLDLVGVDLDDALAGGPGAAAAVKAVKEQLRALPDKGIGYGLLRYLNPETAEVLQRYSTGQIGFNYLGRYAAGDMPEQLSGLGWTQAQDTVDLVAELDPRMPALSVLDVNALVTDADDGPRLNARLSFATGVLSREDAQELADLWSAALEGLTRHTARPGAGGLTPSDVPLVAATQAELDTWELRYPGLADVWPLTTMQSGLLFHAMLAGSTFDAYQMQLVFHLAGPVEPERMRAAGQALLERHANLRAAFVTDDAGDRVQVIPGHVELPWYFLDLGDLADAAERDETLKRFLAEEHGTHFDLATAPLVRMSLVRMGDERWELVFTAHHVLFDGWSVPLLMQDLLRLYGSHGDQAALPRAREYRDFLGWLTDQDHEAAARAWAEEMSGFEQPTLLAGRAATEADPAGIGQVDVPLSAEVARELARVAGDLGLTLNTLVQGAWAVLLSRLTGRQDVVFGATVSGRPPAVPGVDAMVGLFINTLPVRVDCAPAHSLRELLAELQSRQSALLDHHHYGLLDIHRATGLNVLFDTLVGFESYPIDRVGITEANTAAGIEITGISPLSGAHYPLVVMAFAEPHLRIGLQYQHHLFERETVEGIAARMERLLHQLAVDPDTTVGAVDVTADAEETLFEGLNETGPGADGSVPEVFARRVSEAPDEVAVAFGGVSVTYRELDEWSGRLAGVLVRRGVGPESVVGVALPRSAELVAVLLGVLKAGGAYLPVDPEYPAERLEFMLADSSPALVVTTGELRVELPAGSCPFLTLDDPDVVAEVAAARVPGLSAVPPDGLAYVMYTSGSTGVPKGVEVTHRAVVGLAGDARYRGGAHARVLLHSAQAFDASTFELWVPLLGGGCVVVAPPGK</sequence>
<dbReference type="InterPro" id="IPR045851">
    <property type="entry name" value="AMP-bd_C_sf"/>
</dbReference>
<dbReference type="Gene3D" id="3.40.50.980">
    <property type="match status" value="2"/>
</dbReference>
<dbReference type="Pfam" id="PF00550">
    <property type="entry name" value="PP-binding"/>
    <property type="match status" value="1"/>
</dbReference>
<keyword evidence="2" id="KW-0596">Phosphopantetheine</keyword>
<dbReference type="PROSITE" id="PS50075">
    <property type="entry name" value="CARRIER"/>
    <property type="match status" value="1"/>
</dbReference>
<dbReference type="SMART" id="SM00823">
    <property type="entry name" value="PKS_PP"/>
    <property type="match status" value="1"/>
</dbReference>
<dbReference type="EMBL" id="JANIAA010000117">
    <property type="protein sequence ID" value="MCQ8195547.1"/>
    <property type="molecule type" value="Genomic_DNA"/>
</dbReference>
<dbReference type="SUPFAM" id="SSF52777">
    <property type="entry name" value="CoA-dependent acyltransferases"/>
    <property type="match status" value="4"/>
</dbReference>
<dbReference type="NCBIfam" id="TIGR01720">
    <property type="entry name" value="NRPS-para261"/>
    <property type="match status" value="1"/>
</dbReference>
<dbReference type="Gene3D" id="3.30.300.30">
    <property type="match status" value="1"/>
</dbReference>
<dbReference type="InterPro" id="IPR006162">
    <property type="entry name" value="Ppantetheine_attach_site"/>
</dbReference>
<dbReference type="InterPro" id="IPR036736">
    <property type="entry name" value="ACP-like_sf"/>
</dbReference>
<dbReference type="InterPro" id="IPR020845">
    <property type="entry name" value="AMP-binding_CS"/>
</dbReference>
<dbReference type="InterPro" id="IPR009081">
    <property type="entry name" value="PP-bd_ACP"/>
</dbReference>
<dbReference type="InterPro" id="IPR023213">
    <property type="entry name" value="CAT-like_dom_sf"/>
</dbReference>
<dbReference type="PROSITE" id="PS00455">
    <property type="entry name" value="AMP_BINDING"/>
    <property type="match status" value="1"/>
</dbReference>
<keyword evidence="7" id="KW-1185">Reference proteome</keyword>
<dbReference type="InterPro" id="IPR001242">
    <property type="entry name" value="Condensation_dom"/>
</dbReference>
<dbReference type="SUPFAM" id="SSF47336">
    <property type="entry name" value="ACP-like"/>
    <property type="match status" value="1"/>
</dbReference>
<protein>
    <submittedName>
        <fullName evidence="6">Condensation domain-containing protein</fullName>
    </submittedName>
</protein>
<dbReference type="Pfam" id="PF00668">
    <property type="entry name" value="Condensation"/>
    <property type="match status" value="2"/>
</dbReference>
<evidence type="ECO:0000256" key="4">
    <source>
        <dbReference type="ARBA" id="ARBA00023194"/>
    </source>
</evidence>
<gene>
    <name evidence="6" type="ORF">NP777_46540</name>
</gene>
<proteinExistence type="predicted"/>
<dbReference type="RefSeq" id="WP_256656268.1">
    <property type="nucleotide sequence ID" value="NZ_JANIAA010000117.1"/>
</dbReference>
<dbReference type="SUPFAM" id="SSF56801">
    <property type="entry name" value="Acetyl-CoA synthetase-like"/>
    <property type="match status" value="2"/>
</dbReference>
<dbReference type="CDD" id="cd19543">
    <property type="entry name" value="DCL_NRPS"/>
    <property type="match status" value="1"/>
</dbReference>
<dbReference type="PANTHER" id="PTHR45527:SF1">
    <property type="entry name" value="FATTY ACID SYNTHASE"/>
    <property type="match status" value="1"/>
</dbReference>
<feature type="non-terminal residue" evidence="6">
    <location>
        <position position="1"/>
    </location>
</feature>
<reference evidence="6 7" key="1">
    <citation type="submission" date="2022-07" db="EMBL/GenBank/DDBJ databases">
        <authorList>
            <person name="Phongsopitanun W."/>
            <person name="Tanasupawat S."/>
        </authorList>
    </citation>
    <scope>NUCLEOTIDE SEQUENCE [LARGE SCALE GENOMIC DNA]</scope>
    <source>
        <strain evidence="6 7">RCU-064</strain>
    </source>
</reference>
<dbReference type="Proteomes" id="UP001204746">
    <property type="component" value="Unassembled WGS sequence"/>
</dbReference>
<evidence type="ECO:0000313" key="7">
    <source>
        <dbReference type="Proteomes" id="UP001204746"/>
    </source>
</evidence>
<feature type="non-terminal residue" evidence="6">
    <location>
        <position position="1331"/>
    </location>
</feature>
<dbReference type="Gene3D" id="3.30.559.30">
    <property type="entry name" value="Nonribosomal peptide synthetase, condensation domain"/>
    <property type="match status" value="2"/>
</dbReference>
<evidence type="ECO:0000256" key="2">
    <source>
        <dbReference type="ARBA" id="ARBA00022450"/>
    </source>
</evidence>